<dbReference type="EMBL" id="KZ613947">
    <property type="protein sequence ID" value="PMD38590.1"/>
    <property type="molecule type" value="Genomic_DNA"/>
</dbReference>
<accession>A0A2J6RJB3</accession>
<dbReference type="OrthoDB" id="2157530at2759"/>
<dbReference type="AlphaFoldDB" id="A0A2J6RJB3"/>
<keyword evidence="2" id="KW-1185">Reference proteome</keyword>
<proteinExistence type="predicted"/>
<dbReference type="Proteomes" id="UP000235786">
    <property type="component" value="Unassembled WGS sequence"/>
</dbReference>
<dbReference type="PANTHER" id="PTHR24148:SF77">
    <property type="entry name" value="HETEROKARYON INCOMPATIBILITY DOMAIN-CONTAINING PROTEIN"/>
    <property type="match status" value="1"/>
</dbReference>
<dbReference type="PANTHER" id="PTHR24148">
    <property type="entry name" value="ANKYRIN REPEAT DOMAIN-CONTAINING PROTEIN 39 HOMOLOG-RELATED"/>
    <property type="match status" value="1"/>
</dbReference>
<gene>
    <name evidence="1" type="ORF">L207DRAFT_583997</name>
</gene>
<name>A0A2J6RJB3_HYAVF</name>
<protein>
    <submittedName>
        <fullName evidence="1">Uncharacterized protein</fullName>
    </submittedName>
</protein>
<evidence type="ECO:0000313" key="1">
    <source>
        <dbReference type="EMBL" id="PMD38590.1"/>
    </source>
</evidence>
<organism evidence="1 2">
    <name type="scientific">Hyaloscypha variabilis (strain UAMH 11265 / GT02V1 / F)</name>
    <name type="common">Meliniomyces variabilis</name>
    <dbReference type="NCBI Taxonomy" id="1149755"/>
    <lineage>
        <taxon>Eukaryota</taxon>
        <taxon>Fungi</taxon>
        <taxon>Dikarya</taxon>
        <taxon>Ascomycota</taxon>
        <taxon>Pezizomycotina</taxon>
        <taxon>Leotiomycetes</taxon>
        <taxon>Helotiales</taxon>
        <taxon>Hyaloscyphaceae</taxon>
        <taxon>Hyaloscypha</taxon>
        <taxon>Hyaloscypha variabilis</taxon>
    </lineage>
</organism>
<evidence type="ECO:0000313" key="2">
    <source>
        <dbReference type="Proteomes" id="UP000235786"/>
    </source>
</evidence>
<dbReference type="InterPro" id="IPR052895">
    <property type="entry name" value="HetReg/Transcr_Mod"/>
</dbReference>
<sequence>MENVDEEGLEAEDEIANAEDETRLKPFFDMHAARKLTEGTPPTLFSILLLRRGFEATDKRDLIYGNLAVAHLPSENNDPPCPVVNYDRSIAEVFRDATTHMLLQDKEALLHVEVSHASLRMSELPSWVPDWSRNSSEHLIPFKFKYKWKLHEFYATYIEGSYPQFPIPNVYAIRCVKIDTVKFIKPVIPPMKAYSQMLTVEVDPTIVAQMHEALLKRHGRLFDMPPSLQFFAGRNIAELYQGGLGIVPPTSQSGDEIHAISVNNRLRLLVLRPYDYPTTMKIEQLEDDIDIDLPLIPVITGNYRLIGCAWVEENCTALRDMYISASAWEAQSESADRRRIAVLH</sequence>
<reference evidence="1 2" key="1">
    <citation type="submission" date="2016-04" db="EMBL/GenBank/DDBJ databases">
        <title>A degradative enzymes factory behind the ericoid mycorrhizal symbiosis.</title>
        <authorList>
            <consortium name="DOE Joint Genome Institute"/>
            <person name="Martino E."/>
            <person name="Morin E."/>
            <person name="Grelet G."/>
            <person name="Kuo A."/>
            <person name="Kohler A."/>
            <person name="Daghino S."/>
            <person name="Barry K."/>
            <person name="Choi C."/>
            <person name="Cichocki N."/>
            <person name="Clum A."/>
            <person name="Copeland A."/>
            <person name="Hainaut M."/>
            <person name="Haridas S."/>
            <person name="Labutti K."/>
            <person name="Lindquist E."/>
            <person name="Lipzen A."/>
            <person name="Khouja H.-R."/>
            <person name="Murat C."/>
            <person name="Ohm R."/>
            <person name="Olson A."/>
            <person name="Spatafora J."/>
            <person name="Veneault-Fourrey C."/>
            <person name="Henrissat B."/>
            <person name="Grigoriev I."/>
            <person name="Martin F."/>
            <person name="Perotto S."/>
        </authorList>
    </citation>
    <scope>NUCLEOTIDE SEQUENCE [LARGE SCALE GENOMIC DNA]</scope>
    <source>
        <strain evidence="1 2">F</strain>
    </source>
</reference>